<dbReference type="Gramene" id="ONI18728">
    <property type="protein sequence ID" value="ONI18728"/>
    <property type="gene ID" value="PRUPE_3G234800"/>
</dbReference>
<sequence>TIPKRAGFNNQQPTTNVQRPQAVRPKKKTSSGWKFQETTQRAPDLKYLLHLDPGTPFRSKTTCNWASNNNGESGRSAARVKWQQHREAEKEEEPWLNRVLRLRGLRFPLDLLCVPLLHHLQDCTRHHIRFLYTLETEILFNQVQVQA</sequence>
<accession>A0A251Q4K3</accession>
<protein>
    <submittedName>
        <fullName evidence="2">Uncharacterized protein</fullName>
    </submittedName>
</protein>
<reference evidence="2 3" key="1">
    <citation type="journal article" date="2013" name="Nat. Genet.">
        <title>The high-quality draft genome of peach (Prunus persica) identifies unique patterns of genetic diversity, domestication and genome evolution.</title>
        <authorList>
            <consortium name="International Peach Genome Initiative"/>
            <person name="Verde I."/>
            <person name="Abbott A.G."/>
            <person name="Scalabrin S."/>
            <person name="Jung S."/>
            <person name="Shu S."/>
            <person name="Marroni F."/>
            <person name="Zhebentyayeva T."/>
            <person name="Dettori M.T."/>
            <person name="Grimwood J."/>
            <person name="Cattonaro F."/>
            <person name="Zuccolo A."/>
            <person name="Rossini L."/>
            <person name="Jenkins J."/>
            <person name="Vendramin E."/>
            <person name="Meisel L.A."/>
            <person name="Decroocq V."/>
            <person name="Sosinski B."/>
            <person name="Prochnik S."/>
            <person name="Mitros T."/>
            <person name="Policriti A."/>
            <person name="Cipriani G."/>
            <person name="Dondini L."/>
            <person name="Ficklin S."/>
            <person name="Goodstein D.M."/>
            <person name="Xuan P."/>
            <person name="Del Fabbro C."/>
            <person name="Aramini V."/>
            <person name="Copetti D."/>
            <person name="Gonzalez S."/>
            <person name="Horner D.S."/>
            <person name="Falchi R."/>
            <person name="Lucas S."/>
            <person name="Mica E."/>
            <person name="Maldonado J."/>
            <person name="Lazzari B."/>
            <person name="Bielenberg D."/>
            <person name="Pirona R."/>
            <person name="Miculan M."/>
            <person name="Barakat A."/>
            <person name="Testolin R."/>
            <person name="Stella A."/>
            <person name="Tartarini S."/>
            <person name="Tonutti P."/>
            <person name="Arus P."/>
            <person name="Orellana A."/>
            <person name="Wells C."/>
            <person name="Main D."/>
            <person name="Vizzotto G."/>
            <person name="Silva H."/>
            <person name="Salamini F."/>
            <person name="Schmutz J."/>
            <person name="Morgante M."/>
            <person name="Rokhsar D.S."/>
        </authorList>
    </citation>
    <scope>NUCLEOTIDE SEQUENCE [LARGE SCALE GENOMIC DNA]</scope>
    <source>
        <strain evidence="3">cv. Nemared</strain>
    </source>
</reference>
<feature type="compositionally biased region" description="Polar residues" evidence="1">
    <location>
        <begin position="8"/>
        <end position="19"/>
    </location>
</feature>
<evidence type="ECO:0000256" key="1">
    <source>
        <dbReference type="SAM" id="MobiDB-lite"/>
    </source>
</evidence>
<organism evidence="2 3">
    <name type="scientific">Prunus persica</name>
    <name type="common">Peach</name>
    <name type="synonym">Amygdalus persica</name>
    <dbReference type="NCBI Taxonomy" id="3760"/>
    <lineage>
        <taxon>Eukaryota</taxon>
        <taxon>Viridiplantae</taxon>
        <taxon>Streptophyta</taxon>
        <taxon>Embryophyta</taxon>
        <taxon>Tracheophyta</taxon>
        <taxon>Spermatophyta</taxon>
        <taxon>Magnoliopsida</taxon>
        <taxon>eudicotyledons</taxon>
        <taxon>Gunneridae</taxon>
        <taxon>Pentapetalae</taxon>
        <taxon>rosids</taxon>
        <taxon>fabids</taxon>
        <taxon>Rosales</taxon>
        <taxon>Rosaceae</taxon>
        <taxon>Amygdaloideae</taxon>
        <taxon>Amygdaleae</taxon>
        <taxon>Prunus</taxon>
    </lineage>
</organism>
<dbReference type="AlphaFoldDB" id="A0A251Q4K3"/>
<evidence type="ECO:0000313" key="3">
    <source>
        <dbReference type="Proteomes" id="UP000006882"/>
    </source>
</evidence>
<evidence type="ECO:0000313" key="2">
    <source>
        <dbReference type="EMBL" id="ONI18728.1"/>
    </source>
</evidence>
<keyword evidence="3" id="KW-1185">Reference proteome</keyword>
<proteinExistence type="predicted"/>
<dbReference type="Proteomes" id="UP000006882">
    <property type="component" value="Chromosome G3"/>
</dbReference>
<gene>
    <name evidence="2" type="ORF">PRUPE_3G234800</name>
</gene>
<dbReference type="EMBL" id="CM007653">
    <property type="protein sequence ID" value="ONI18728.1"/>
    <property type="molecule type" value="Genomic_DNA"/>
</dbReference>
<dbReference type="STRING" id="3760.A0A251Q4K3"/>
<feature type="region of interest" description="Disordered" evidence="1">
    <location>
        <begin position="1"/>
        <end position="38"/>
    </location>
</feature>
<feature type="non-terminal residue" evidence="2">
    <location>
        <position position="1"/>
    </location>
</feature>
<name>A0A251Q4K3_PRUPE</name>